<dbReference type="InterPro" id="IPR013559">
    <property type="entry name" value="YheO"/>
</dbReference>
<dbReference type="Proteomes" id="UP000012063">
    <property type="component" value="Unassembled WGS sequence"/>
</dbReference>
<dbReference type="AlphaFoldDB" id="M5DYJ3"/>
<dbReference type="EMBL" id="CAUI01000005">
    <property type="protein sequence ID" value="CCU78087.1"/>
    <property type="molecule type" value="Genomic_DNA"/>
</dbReference>
<dbReference type="RefSeq" id="WP_005487440.1">
    <property type="nucleotide sequence ID" value="NZ_CAUI01000005.1"/>
</dbReference>
<sequence>MRISVDEKREVHPYLDNMKSVAEGIFQFLGKEAEVVLHDLSKPEESIIFIAGELTDREIGGPITDVGLKRLRDENDPDDVLNYKNELEDGRILKSSTMFVTDDNGQVLGCLCVNYNITDLYMVENTIKNFCALDNQKKKSTNDTDTQHEIFADDINDVMEKMISNAIKDVEKPIPYMEKNDKIKVIEYLDKKGAFMIKGAVDHTAEKLNVSRYTIYNYLKEVDNNK</sequence>
<name>M5DYJ3_9FIRM</name>
<evidence type="ECO:0000259" key="2">
    <source>
        <dbReference type="Pfam" id="PF13309"/>
    </source>
</evidence>
<evidence type="ECO:0000313" key="4">
    <source>
        <dbReference type="Proteomes" id="UP000012063"/>
    </source>
</evidence>
<reference evidence="4" key="1">
    <citation type="journal article" date="2013" name="Genome Announc.">
        <title>Genome Sequence of Halanaerobium saccharolyticum subsp. saccharolyticum Strain DSM 6643T, a Halophilic Hydrogen-Producing Bacterium.</title>
        <authorList>
            <person name="Kivisto A."/>
            <person name="Larjo A."/>
            <person name="Ciranna A."/>
            <person name="Santala V."/>
            <person name="Roos C."/>
            <person name="Karp M."/>
        </authorList>
    </citation>
    <scope>NUCLEOTIDE SEQUENCE [LARGE SCALE GENOMIC DNA]</scope>
    <source>
        <strain evidence="4">DSM 6643</strain>
    </source>
</reference>
<dbReference type="Pfam" id="PF08348">
    <property type="entry name" value="PAS_6"/>
    <property type="match status" value="1"/>
</dbReference>
<gene>
    <name evidence="3" type="ORF">HSACCH_00394</name>
</gene>
<protein>
    <submittedName>
        <fullName evidence="3">YheO-like PAS domain</fullName>
    </submittedName>
</protein>
<dbReference type="Pfam" id="PF13309">
    <property type="entry name" value="HTH_22"/>
    <property type="match status" value="1"/>
</dbReference>
<organism evidence="3 4">
    <name type="scientific">Halanaerobium saccharolyticum subsp. saccharolyticum DSM 6643</name>
    <dbReference type="NCBI Taxonomy" id="1293054"/>
    <lineage>
        <taxon>Bacteria</taxon>
        <taxon>Bacillati</taxon>
        <taxon>Bacillota</taxon>
        <taxon>Clostridia</taxon>
        <taxon>Halanaerobiales</taxon>
        <taxon>Halanaerobiaceae</taxon>
        <taxon>Halanaerobium</taxon>
    </lineage>
</organism>
<dbReference type="eggNOG" id="COG2964">
    <property type="taxonomic scope" value="Bacteria"/>
</dbReference>
<comment type="caution">
    <text evidence="3">The sequence shown here is derived from an EMBL/GenBank/DDBJ whole genome shotgun (WGS) entry which is preliminary data.</text>
</comment>
<dbReference type="PANTHER" id="PTHR35568:SF1">
    <property type="entry name" value="TRANSCRIPTIONAL REGULATOR DAUR"/>
    <property type="match status" value="1"/>
</dbReference>
<dbReference type="PANTHER" id="PTHR35568">
    <property type="entry name" value="TRANSCRIPTIONAL REGULATOR DAUR"/>
    <property type="match status" value="1"/>
</dbReference>
<feature type="domain" description="YheO-like" evidence="1">
    <location>
        <begin position="15"/>
        <end position="125"/>
    </location>
</feature>
<evidence type="ECO:0000259" key="1">
    <source>
        <dbReference type="Pfam" id="PF08348"/>
    </source>
</evidence>
<dbReference type="InterPro" id="IPR039445">
    <property type="entry name" value="DauR-like_HTH"/>
</dbReference>
<dbReference type="STRING" id="1293054.HSACCH_00394"/>
<dbReference type="OrthoDB" id="9796595at2"/>
<evidence type="ECO:0000313" key="3">
    <source>
        <dbReference type="EMBL" id="CCU78087.1"/>
    </source>
</evidence>
<feature type="domain" description="Transcriptional regulator DauR-like HTH" evidence="2">
    <location>
        <begin position="159"/>
        <end position="220"/>
    </location>
</feature>
<keyword evidence="4" id="KW-1185">Reference proteome</keyword>
<proteinExistence type="predicted"/>
<accession>M5DYJ3</accession>
<dbReference type="InterPro" id="IPR039446">
    <property type="entry name" value="DauR-like"/>
</dbReference>
<dbReference type="InParanoid" id="M5DYJ3"/>